<protein>
    <submittedName>
        <fullName evidence="2">Uncharacterized protein</fullName>
    </submittedName>
</protein>
<evidence type="ECO:0000256" key="1">
    <source>
        <dbReference type="SAM" id="Phobius"/>
    </source>
</evidence>
<feature type="transmembrane region" description="Helical" evidence="1">
    <location>
        <begin position="62"/>
        <end position="85"/>
    </location>
</feature>
<accession>A0A6V7LME6</accession>
<name>A0A6V7LME6_9HYME</name>
<reference evidence="2" key="1">
    <citation type="submission" date="2020-07" db="EMBL/GenBank/DDBJ databases">
        <authorList>
            <person name="Ferguson B K."/>
        </authorList>
    </citation>
    <scope>NUCLEOTIDE SEQUENCE</scope>
    <source>
        <strain evidence="2">L06</strain>
    </source>
</reference>
<evidence type="ECO:0000313" key="2">
    <source>
        <dbReference type="EMBL" id="CAD1577279.1"/>
    </source>
</evidence>
<organism evidence="2">
    <name type="scientific">Bracon brevicornis</name>
    <dbReference type="NCBI Taxonomy" id="1563983"/>
    <lineage>
        <taxon>Eukaryota</taxon>
        <taxon>Metazoa</taxon>
        <taxon>Ecdysozoa</taxon>
        <taxon>Arthropoda</taxon>
        <taxon>Hexapoda</taxon>
        <taxon>Insecta</taxon>
        <taxon>Pterygota</taxon>
        <taxon>Neoptera</taxon>
        <taxon>Endopterygota</taxon>
        <taxon>Hymenoptera</taxon>
        <taxon>Apocrita</taxon>
        <taxon>Ichneumonoidea</taxon>
        <taxon>Braconidae</taxon>
        <taxon>Braconinae</taxon>
        <taxon>Bracon</taxon>
    </lineage>
</organism>
<keyword evidence="1" id="KW-0472">Membrane</keyword>
<gene>
    <name evidence="2" type="ORF">BBRV_LOCUS110199</name>
</gene>
<dbReference type="AlphaFoldDB" id="A0A6V7LME6"/>
<keyword evidence="1" id="KW-0812">Transmembrane</keyword>
<keyword evidence="1" id="KW-1133">Transmembrane helix</keyword>
<dbReference type="EMBL" id="CADCXW020000344">
    <property type="protein sequence ID" value="CAD1577279.1"/>
    <property type="molecule type" value="Genomic_DNA"/>
</dbReference>
<proteinExistence type="predicted"/>
<sequence length="91" mass="10640">MENIEVNVQDNPDYVQLRVRMVVVFIMDPDDMGILTNFPMRASMRCPNAMKMKKMKEKKTRMMTRTMTIPSSTCLSMRVFGILMIQMLNLT</sequence>